<evidence type="ECO:0000313" key="2">
    <source>
        <dbReference type="Proteomes" id="UP001153678"/>
    </source>
</evidence>
<sequence length="138" mass="13679">LMALDDVGEAQFARLTTSAGMSSGKGGLVASGGLDNTAFRVKPDEKSEVRLISGSLGGEAGIGAGGATLGYSANLDIMSVKKEGFQVRAGFDAGSSATVGFGGVEVKAAGFGLSVGKKTGISLPFGEVSVDLEETCVV</sequence>
<proteinExistence type="predicted"/>
<feature type="non-terminal residue" evidence="1">
    <location>
        <position position="1"/>
    </location>
</feature>
<reference evidence="1" key="1">
    <citation type="submission" date="2022-08" db="EMBL/GenBank/DDBJ databases">
        <authorList>
            <person name="Kallberg Y."/>
            <person name="Tangrot J."/>
            <person name="Rosling A."/>
        </authorList>
    </citation>
    <scope>NUCLEOTIDE SEQUENCE</scope>
    <source>
        <strain evidence="1">Wild A</strain>
    </source>
</reference>
<dbReference type="EMBL" id="CAMKVN010020576">
    <property type="protein sequence ID" value="CAI2199203.1"/>
    <property type="molecule type" value="Genomic_DNA"/>
</dbReference>
<gene>
    <name evidence="1" type="ORF">FWILDA_LOCUS18957</name>
</gene>
<dbReference type="OrthoDB" id="2333662at2759"/>
<organism evidence="1 2">
    <name type="scientific">Funneliformis geosporum</name>
    <dbReference type="NCBI Taxonomy" id="1117311"/>
    <lineage>
        <taxon>Eukaryota</taxon>
        <taxon>Fungi</taxon>
        <taxon>Fungi incertae sedis</taxon>
        <taxon>Mucoromycota</taxon>
        <taxon>Glomeromycotina</taxon>
        <taxon>Glomeromycetes</taxon>
        <taxon>Glomerales</taxon>
        <taxon>Glomeraceae</taxon>
        <taxon>Funneliformis</taxon>
    </lineage>
</organism>
<keyword evidence="2" id="KW-1185">Reference proteome</keyword>
<dbReference type="AlphaFoldDB" id="A0A9W4TBL0"/>
<accession>A0A9W4TBL0</accession>
<dbReference type="Proteomes" id="UP001153678">
    <property type="component" value="Unassembled WGS sequence"/>
</dbReference>
<evidence type="ECO:0000313" key="1">
    <source>
        <dbReference type="EMBL" id="CAI2199203.1"/>
    </source>
</evidence>
<protein>
    <submittedName>
        <fullName evidence="1">12889_t:CDS:1</fullName>
    </submittedName>
</protein>
<feature type="non-terminal residue" evidence="1">
    <location>
        <position position="138"/>
    </location>
</feature>
<comment type="caution">
    <text evidence="1">The sequence shown here is derived from an EMBL/GenBank/DDBJ whole genome shotgun (WGS) entry which is preliminary data.</text>
</comment>
<name>A0A9W4TBL0_9GLOM</name>